<dbReference type="OrthoDB" id="16937at10239"/>
<reference evidence="1 2" key="1">
    <citation type="submission" date="2014-04" db="EMBL/GenBank/DDBJ databases">
        <title>Complete genome sequence of e4/1c, an Escherichia coli O157:H7-specific phage with proven potential as a biocontrol agent.</title>
        <authorList>
            <person name="McAuliffe O."/>
            <person name="Coffey B."/>
            <person name="Casey A."/>
            <person name="O'Sullivan O."/>
            <person name="Coffey A."/>
            <person name="Ross P."/>
        </authorList>
    </citation>
    <scope>NUCLEOTIDE SEQUENCE [LARGE SCALE GENOMIC DNA]</scope>
</reference>
<protein>
    <recommendedName>
        <fullName evidence="3">Neck protein</fullName>
    </recommendedName>
</protein>
<evidence type="ECO:0008006" key="3">
    <source>
        <dbReference type="Google" id="ProtNLM"/>
    </source>
</evidence>
<dbReference type="KEGG" id="vg:19525652"/>
<gene>
    <name evidence="1" type="primary">e41c_0016</name>
</gene>
<dbReference type="EMBL" id="KJ668713">
    <property type="protein sequence ID" value="AHY83166.1"/>
    <property type="molecule type" value="Genomic_DNA"/>
</dbReference>
<name>A0A023ZTS3_9CAUD</name>
<sequence>MANDVVSFRNSINAWIDGVTNGVELIVEGTLTKAANDIVKLSPVDTGRFRGNWQATGNSPAAQSLNSYDTDGSGTRNSLRRQIYALARDNNTNVIYITNRLDYAQVLEFGSSSQAPSGVLGVVQKRLGRYFAEAVQEAKRAL</sequence>
<evidence type="ECO:0000313" key="2">
    <source>
        <dbReference type="Proteomes" id="UP000024438"/>
    </source>
</evidence>
<proteinExistence type="predicted"/>
<accession>A0A023ZTS3</accession>
<evidence type="ECO:0000313" key="1">
    <source>
        <dbReference type="EMBL" id="AHY83166.1"/>
    </source>
</evidence>
<dbReference type="Proteomes" id="UP000024438">
    <property type="component" value="Segment"/>
</dbReference>
<keyword evidence="2" id="KW-1185">Reference proteome</keyword>
<dbReference type="RefSeq" id="YP_009036015.1">
    <property type="nucleotide sequence ID" value="NC_024210.1"/>
</dbReference>
<organism evidence="1 2">
    <name type="scientific">Escherichia phage e4/1c</name>
    <dbReference type="NCBI Taxonomy" id="1495286"/>
    <lineage>
        <taxon>Viruses</taxon>
        <taxon>Duplodnaviria</taxon>
        <taxon>Heunggongvirae</taxon>
        <taxon>Uroviricota</taxon>
        <taxon>Caudoviricetes</taxon>
        <taxon>Drexlerviridae</taxon>
        <taxon>Rogunavirinae</taxon>
        <taxon>Rogunavirus</taxon>
        <taxon>Rogunavirus E41c</taxon>
    </lineage>
</organism>